<keyword evidence="3 8" id="KW-0436">Ligase</keyword>
<dbReference type="EMBL" id="FUXB01000004">
    <property type="protein sequence ID" value="SJZ68427.1"/>
    <property type="molecule type" value="Genomic_DNA"/>
</dbReference>
<dbReference type="RefSeq" id="WP_078925445.1">
    <property type="nucleotide sequence ID" value="NZ_FUXB01000004.1"/>
</dbReference>
<dbReference type="GO" id="GO:0005524">
    <property type="term" value="F:ATP binding"/>
    <property type="evidence" value="ECO:0007669"/>
    <property type="project" value="UniProtKB-UniRule"/>
</dbReference>
<dbReference type="GO" id="GO:0032267">
    <property type="term" value="F:tRNA(Ile)-lysidine synthase activity"/>
    <property type="evidence" value="ECO:0007669"/>
    <property type="project" value="UniProtKB-EC"/>
</dbReference>
<proteinExistence type="inferred from homology"/>
<dbReference type="InterPro" id="IPR012796">
    <property type="entry name" value="Lysidine-tRNA-synth_C"/>
</dbReference>
<evidence type="ECO:0000256" key="2">
    <source>
        <dbReference type="ARBA" id="ARBA00022490"/>
    </source>
</evidence>
<dbReference type="NCBIfam" id="TIGR02432">
    <property type="entry name" value="lysidine_TilS_N"/>
    <property type="match status" value="1"/>
</dbReference>
<comment type="domain">
    <text evidence="8">The N-terminal region contains the highly conserved SGGXDS motif, predicted to be a P-loop motif involved in ATP binding.</text>
</comment>
<name>A0A1T4MNL0_VIBCI</name>
<dbReference type="PANTHER" id="PTHR43033:SF1">
    <property type="entry name" value="TRNA(ILE)-LYSIDINE SYNTHASE-RELATED"/>
    <property type="match status" value="1"/>
</dbReference>
<dbReference type="Pfam" id="PF09179">
    <property type="entry name" value="TilS"/>
    <property type="match status" value="1"/>
</dbReference>
<dbReference type="InterPro" id="IPR011063">
    <property type="entry name" value="TilS/TtcA_N"/>
</dbReference>
<dbReference type="Pfam" id="PF11734">
    <property type="entry name" value="TilS_C"/>
    <property type="match status" value="1"/>
</dbReference>
<evidence type="ECO:0000256" key="5">
    <source>
        <dbReference type="ARBA" id="ARBA00022741"/>
    </source>
</evidence>
<dbReference type="AlphaFoldDB" id="A0A1T4MNL0"/>
<comment type="function">
    <text evidence="8">Ligates lysine onto the cytidine present at position 34 of the AUA codon-specific tRNA(Ile) that contains the anticodon CAU, in an ATP-dependent manner. Cytidine is converted to lysidine, thus changing the amino acid specificity of the tRNA from methionine to isoleucine.</text>
</comment>
<dbReference type="Proteomes" id="UP000190834">
    <property type="component" value="Unassembled WGS sequence"/>
</dbReference>
<dbReference type="Gene3D" id="1.20.59.20">
    <property type="match status" value="1"/>
</dbReference>
<keyword evidence="11" id="KW-1185">Reference proteome</keyword>
<evidence type="ECO:0000259" key="9">
    <source>
        <dbReference type="SMART" id="SM00977"/>
    </source>
</evidence>
<dbReference type="HAMAP" id="MF_01161">
    <property type="entry name" value="tRNA_Ile_lys_synt"/>
    <property type="match status" value="1"/>
</dbReference>
<dbReference type="SUPFAM" id="SSF82829">
    <property type="entry name" value="MesJ substrate recognition domain-like"/>
    <property type="match status" value="1"/>
</dbReference>
<dbReference type="PANTHER" id="PTHR43033">
    <property type="entry name" value="TRNA(ILE)-LYSIDINE SYNTHASE-RELATED"/>
    <property type="match status" value="1"/>
</dbReference>
<dbReference type="InterPro" id="IPR012795">
    <property type="entry name" value="tRNA_Ile_lys_synt_N"/>
</dbReference>
<dbReference type="SMART" id="SM00977">
    <property type="entry name" value="TilS_C"/>
    <property type="match status" value="1"/>
</dbReference>
<evidence type="ECO:0000256" key="6">
    <source>
        <dbReference type="ARBA" id="ARBA00022840"/>
    </source>
</evidence>
<dbReference type="Pfam" id="PF01171">
    <property type="entry name" value="ATP_bind_3"/>
    <property type="match status" value="1"/>
</dbReference>
<dbReference type="NCBIfam" id="TIGR02433">
    <property type="entry name" value="lysidine_TilS_C"/>
    <property type="match status" value="1"/>
</dbReference>
<dbReference type="SUPFAM" id="SSF52402">
    <property type="entry name" value="Adenine nucleotide alpha hydrolases-like"/>
    <property type="match status" value="1"/>
</dbReference>
<comment type="similarity">
    <text evidence="8">Belongs to the tRNA(Ile)-lysidine synthase family.</text>
</comment>
<dbReference type="InterPro" id="IPR012094">
    <property type="entry name" value="tRNA_Ile_lys_synt"/>
</dbReference>
<dbReference type="STRING" id="1123491.SAMN02745782_01081"/>
<evidence type="ECO:0000313" key="11">
    <source>
        <dbReference type="Proteomes" id="UP000190834"/>
    </source>
</evidence>
<organism evidence="10 11">
    <name type="scientific">Vibrio cincinnatiensis DSM 19608</name>
    <dbReference type="NCBI Taxonomy" id="1123491"/>
    <lineage>
        <taxon>Bacteria</taxon>
        <taxon>Pseudomonadati</taxon>
        <taxon>Pseudomonadota</taxon>
        <taxon>Gammaproteobacteria</taxon>
        <taxon>Vibrionales</taxon>
        <taxon>Vibrionaceae</taxon>
        <taxon>Vibrio</taxon>
    </lineage>
</organism>
<keyword evidence="4 8" id="KW-0819">tRNA processing</keyword>
<protein>
    <recommendedName>
        <fullName evidence="8">tRNA(Ile)-lysidine synthase</fullName>
        <ecNumber evidence="8">6.3.4.19</ecNumber>
    </recommendedName>
    <alternativeName>
        <fullName evidence="8">tRNA(Ile)-2-lysyl-cytidine synthase</fullName>
    </alternativeName>
    <alternativeName>
        <fullName evidence="8">tRNA(Ile)-lysidine synthetase</fullName>
    </alternativeName>
</protein>
<comment type="subcellular location">
    <subcellularLocation>
        <location evidence="1 8">Cytoplasm</location>
    </subcellularLocation>
</comment>
<dbReference type="EC" id="6.3.4.19" evidence="8"/>
<dbReference type="InterPro" id="IPR015262">
    <property type="entry name" value="tRNA_Ile_lys_synt_subst-bd"/>
</dbReference>
<dbReference type="GO" id="GO:0006400">
    <property type="term" value="P:tRNA modification"/>
    <property type="evidence" value="ECO:0007669"/>
    <property type="project" value="UniProtKB-UniRule"/>
</dbReference>
<gene>
    <name evidence="8" type="primary">tilS</name>
    <name evidence="10" type="ORF">SAMN02745782_01081</name>
</gene>
<evidence type="ECO:0000256" key="4">
    <source>
        <dbReference type="ARBA" id="ARBA00022694"/>
    </source>
</evidence>
<reference evidence="11" key="1">
    <citation type="submission" date="2017-02" db="EMBL/GenBank/DDBJ databases">
        <authorList>
            <person name="Varghese N."/>
            <person name="Submissions S."/>
        </authorList>
    </citation>
    <scope>NUCLEOTIDE SEQUENCE [LARGE SCALE GENOMIC DNA]</scope>
    <source>
        <strain evidence="11">DSM 19608</strain>
    </source>
</reference>
<evidence type="ECO:0000256" key="7">
    <source>
        <dbReference type="ARBA" id="ARBA00048539"/>
    </source>
</evidence>
<keyword evidence="5 8" id="KW-0547">Nucleotide-binding</keyword>
<feature type="domain" description="Lysidine-tRNA(Ile) synthetase C-terminal" evidence="9">
    <location>
        <begin position="362"/>
        <end position="431"/>
    </location>
</feature>
<evidence type="ECO:0000256" key="3">
    <source>
        <dbReference type="ARBA" id="ARBA00022598"/>
    </source>
</evidence>
<dbReference type="GeneID" id="70582952"/>
<dbReference type="CDD" id="cd01992">
    <property type="entry name" value="TilS_N"/>
    <property type="match status" value="1"/>
</dbReference>
<keyword evidence="2 8" id="KW-0963">Cytoplasm</keyword>
<keyword evidence="6 8" id="KW-0067">ATP-binding</keyword>
<accession>A0A1T4MNL0</accession>
<evidence type="ECO:0000256" key="1">
    <source>
        <dbReference type="ARBA" id="ARBA00004496"/>
    </source>
</evidence>
<evidence type="ECO:0000256" key="8">
    <source>
        <dbReference type="HAMAP-Rule" id="MF_01161"/>
    </source>
</evidence>
<dbReference type="InterPro" id="IPR014729">
    <property type="entry name" value="Rossmann-like_a/b/a_fold"/>
</dbReference>
<sequence>MMDLYSHFCQQLRERSVEHPVLALSGGVDSRVLLHLLAHYHQQYSIPVRAVHVHHGLSINANHWVEQCQHWCDEYQIPLSVEHVSLDTNSGESIEQLAREARYAVLSQHIQTHETLLLGHHADDQLETFLLALKRGSGPKGLSAMAVWASFSQGHLLRPLLHVPRQVIESFASQQLLQWVNDESNQDVRYERNFLRHRVTPILCERWPTIHQAVQRSAELCAEQEAVIHELLVNLLASAISEQGGLSISQLQPCSEVIRRQLIRHWLAQQGVVMPSRLHTEMIWQQVALAESSANPKLQLKEYQIRRFDGELFCVASVGDIRHWHQDIQLNRPLILPDQLGRLTLSTCQTGHILLPKQPDAFWVSFNPEGLSACPVGRAGSRKLKKLFQEYRIPSWQRRRLPILMYKERVVAIASLFVDRDFSGQECELVWER</sequence>
<dbReference type="OrthoDB" id="9807403at2"/>
<comment type="catalytic activity">
    <reaction evidence="7 8">
        <text>cytidine(34) in tRNA(Ile2) + L-lysine + ATP = lysidine(34) in tRNA(Ile2) + AMP + diphosphate + H(+)</text>
        <dbReference type="Rhea" id="RHEA:43744"/>
        <dbReference type="Rhea" id="RHEA-COMP:10625"/>
        <dbReference type="Rhea" id="RHEA-COMP:10670"/>
        <dbReference type="ChEBI" id="CHEBI:15378"/>
        <dbReference type="ChEBI" id="CHEBI:30616"/>
        <dbReference type="ChEBI" id="CHEBI:32551"/>
        <dbReference type="ChEBI" id="CHEBI:33019"/>
        <dbReference type="ChEBI" id="CHEBI:82748"/>
        <dbReference type="ChEBI" id="CHEBI:83665"/>
        <dbReference type="ChEBI" id="CHEBI:456215"/>
        <dbReference type="EC" id="6.3.4.19"/>
    </reaction>
</comment>
<dbReference type="GO" id="GO:0005737">
    <property type="term" value="C:cytoplasm"/>
    <property type="evidence" value="ECO:0007669"/>
    <property type="project" value="UniProtKB-SubCell"/>
</dbReference>
<evidence type="ECO:0000313" key="10">
    <source>
        <dbReference type="EMBL" id="SJZ68427.1"/>
    </source>
</evidence>
<dbReference type="SUPFAM" id="SSF56037">
    <property type="entry name" value="PheT/TilS domain"/>
    <property type="match status" value="1"/>
</dbReference>
<feature type="binding site" evidence="8">
    <location>
        <begin position="25"/>
        <end position="30"/>
    </location>
    <ligand>
        <name>ATP</name>
        <dbReference type="ChEBI" id="CHEBI:30616"/>
    </ligand>
</feature>
<dbReference type="Gene3D" id="3.40.50.620">
    <property type="entry name" value="HUPs"/>
    <property type="match status" value="1"/>
</dbReference>